<comment type="caution">
    <text evidence="10">The sequence shown here is derived from an EMBL/GenBank/DDBJ whole genome shotgun (WGS) entry which is preliminary data.</text>
</comment>
<evidence type="ECO:0000259" key="8">
    <source>
        <dbReference type="Pfam" id="PF00082"/>
    </source>
</evidence>
<dbReference type="GO" id="GO:0000272">
    <property type="term" value="P:polysaccharide catabolic process"/>
    <property type="evidence" value="ECO:0007669"/>
    <property type="project" value="InterPro"/>
</dbReference>
<dbReference type="Proteomes" id="UP000697710">
    <property type="component" value="Unassembled WGS sequence"/>
</dbReference>
<dbReference type="NCBIfam" id="TIGR04183">
    <property type="entry name" value="Por_Secre_tail"/>
    <property type="match status" value="1"/>
</dbReference>
<dbReference type="InterPro" id="IPR002105">
    <property type="entry name" value="Dockerin_1_rpt"/>
</dbReference>
<sequence>LDVSIPEIRANLVNDPGNGGVSGKGVLFGLIDDGLDLTHGDFKDGQGRSRVQFVWDHFATGTPPAGFSYGREYTKAQIDAGQANQFTNEGGHGSHVSGIAVGDGSGGSTQFRGVAWEADIAVVRNGGCDLFCYGGGNPAWGDENTVGSIDALRYLKQKATQLGKPLVINQSQGVMMGPHDGSTLFEKAYNDLINQQNIIIAVAAGNDQDAGWHARQNVSSGSSATIALTHDTSQQAGGPLPTVSFEVWYDAGKQFSYQLRTPSGGTVDIPASTGNDAPGVVTAHADTVFFYSATANPVNQQGTLDIFMLNRTSGVEGGQWQVQVKSEGGSSGVVHLYCERNQFNFTVDNPDLTSIVAMPGTATEVITVGSYNTRFNWPNSQGGGSADDGPNPLGEITSFSSNGPRRDGGQKPDLSAPGKWIVSSLAATHQTNAFFITPEGQHHALLGTSMACPHVAGAIALMLEKDPTLNHTQVKQILQQTARKDGFTGASWSPDFGHGKLDVKAAVDAVSGGGGSSCSTTPGDANLNNSVNVLDVVAMVNHILGSTPLNKDQIACADVTGDDQITVNDVNGTVGVILAGAPRPLAGAKPAPIAWGETADQRSYRLSLDASSLGGIQMCFIPPRGFELFGEPVLHGARSNVDVSWSEALGQYTLVAYDPLGGPLASGRETVTLEIPMIQTWDGGQAAPDFAITRLILSDAVGTNLELAAEPTLEPAEAEPVRGIQSLLQAMAPNPMAEATQISYRIEAPGTVQVGIFDPTGRQVRRLWNGHQMAGGHLLAWDGRDDAGSAVAEGVYFVRVQAQGRVDSQKLVLVRD</sequence>
<dbReference type="PROSITE" id="PS00137">
    <property type="entry name" value="SUBTILASE_HIS"/>
    <property type="match status" value="1"/>
</dbReference>
<dbReference type="InterPro" id="IPR015500">
    <property type="entry name" value="Peptidase_S8_subtilisin-rel"/>
</dbReference>
<protein>
    <submittedName>
        <fullName evidence="10">S8 family serine peptidase</fullName>
    </submittedName>
</protein>
<dbReference type="CDD" id="cd14256">
    <property type="entry name" value="Dockerin_I"/>
    <property type="match status" value="1"/>
</dbReference>
<dbReference type="EMBL" id="JAGQHR010000392">
    <property type="protein sequence ID" value="MCA9728471.1"/>
    <property type="molecule type" value="Genomic_DNA"/>
</dbReference>
<evidence type="ECO:0000256" key="4">
    <source>
        <dbReference type="ARBA" id="ARBA00022825"/>
    </source>
</evidence>
<accession>A0A956RPB5</accession>
<dbReference type="GO" id="GO:0004553">
    <property type="term" value="F:hydrolase activity, hydrolyzing O-glycosyl compounds"/>
    <property type="evidence" value="ECO:0007669"/>
    <property type="project" value="InterPro"/>
</dbReference>
<dbReference type="Gene3D" id="2.60.40.4070">
    <property type="match status" value="1"/>
</dbReference>
<dbReference type="SUPFAM" id="SSF52743">
    <property type="entry name" value="Subtilisin-like"/>
    <property type="match status" value="1"/>
</dbReference>
<evidence type="ECO:0000256" key="1">
    <source>
        <dbReference type="ARBA" id="ARBA00011073"/>
    </source>
</evidence>
<evidence type="ECO:0000256" key="3">
    <source>
        <dbReference type="ARBA" id="ARBA00022801"/>
    </source>
</evidence>
<dbReference type="InterPro" id="IPR022398">
    <property type="entry name" value="Peptidase_S8_His-AS"/>
</dbReference>
<dbReference type="InterPro" id="IPR036439">
    <property type="entry name" value="Dockerin_dom_sf"/>
</dbReference>
<evidence type="ECO:0000313" key="11">
    <source>
        <dbReference type="Proteomes" id="UP000697710"/>
    </source>
</evidence>
<dbReference type="GO" id="GO:0006508">
    <property type="term" value="P:proteolysis"/>
    <property type="evidence" value="ECO:0007669"/>
    <property type="project" value="UniProtKB-KW"/>
</dbReference>
<evidence type="ECO:0000313" key="10">
    <source>
        <dbReference type="EMBL" id="MCA9728471.1"/>
    </source>
</evidence>
<feature type="domain" description="Peptidase S8/S53" evidence="8">
    <location>
        <begin position="349"/>
        <end position="499"/>
    </location>
</feature>
<feature type="domain" description="Peptidase S8/S53" evidence="8">
    <location>
        <begin position="23"/>
        <end position="220"/>
    </location>
</feature>
<dbReference type="PANTHER" id="PTHR43806:SF11">
    <property type="entry name" value="CEREVISIN-RELATED"/>
    <property type="match status" value="1"/>
</dbReference>
<feature type="active site" description="Charge relay system" evidence="5 6">
    <location>
        <position position="449"/>
    </location>
</feature>
<dbReference type="InterPro" id="IPR025965">
    <property type="entry name" value="FlgD/Vpr_Ig-like"/>
</dbReference>
<evidence type="ECO:0000259" key="9">
    <source>
        <dbReference type="Pfam" id="PF13860"/>
    </source>
</evidence>
<dbReference type="PROSITE" id="PS00138">
    <property type="entry name" value="SUBTILASE_SER"/>
    <property type="match status" value="1"/>
</dbReference>
<evidence type="ECO:0000256" key="5">
    <source>
        <dbReference type="PIRSR" id="PIRSR615500-1"/>
    </source>
</evidence>
<dbReference type="SUPFAM" id="SSF63446">
    <property type="entry name" value="Type I dockerin domain"/>
    <property type="match status" value="1"/>
</dbReference>
<evidence type="ECO:0000256" key="7">
    <source>
        <dbReference type="SAM" id="MobiDB-lite"/>
    </source>
</evidence>
<feature type="non-terminal residue" evidence="10">
    <location>
        <position position="1"/>
    </location>
</feature>
<keyword evidence="2 6" id="KW-0645">Protease</keyword>
<dbReference type="Gene3D" id="1.10.1330.10">
    <property type="entry name" value="Dockerin domain"/>
    <property type="match status" value="1"/>
</dbReference>
<dbReference type="Gene3D" id="3.40.50.200">
    <property type="entry name" value="Peptidase S8/S53 domain"/>
    <property type="match status" value="1"/>
</dbReference>
<dbReference type="PROSITE" id="PS51892">
    <property type="entry name" value="SUBTILASE"/>
    <property type="match status" value="1"/>
</dbReference>
<reference evidence="10" key="2">
    <citation type="journal article" date="2021" name="Microbiome">
        <title>Successional dynamics and alternative stable states in a saline activated sludge microbial community over 9 years.</title>
        <authorList>
            <person name="Wang Y."/>
            <person name="Ye J."/>
            <person name="Ju F."/>
            <person name="Liu L."/>
            <person name="Boyd J.A."/>
            <person name="Deng Y."/>
            <person name="Parks D.H."/>
            <person name="Jiang X."/>
            <person name="Yin X."/>
            <person name="Woodcroft B.J."/>
            <person name="Tyson G.W."/>
            <person name="Hugenholtz P."/>
            <person name="Polz M.F."/>
            <person name="Zhang T."/>
        </authorList>
    </citation>
    <scope>NUCLEOTIDE SEQUENCE</scope>
    <source>
        <strain evidence="10">HKST-UBA01</strain>
    </source>
</reference>
<dbReference type="PRINTS" id="PR00723">
    <property type="entry name" value="SUBTILISIN"/>
</dbReference>
<dbReference type="AlphaFoldDB" id="A0A956RPB5"/>
<feature type="region of interest" description="Disordered" evidence="7">
    <location>
        <begin position="378"/>
        <end position="416"/>
    </location>
</feature>
<feature type="active site" description="Charge relay system" evidence="5 6">
    <location>
        <position position="32"/>
    </location>
</feature>
<feature type="domain" description="FlgD/Vpr Ig-like" evidence="9">
    <location>
        <begin position="750"/>
        <end position="803"/>
    </location>
</feature>
<reference evidence="10" key="1">
    <citation type="submission" date="2020-04" db="EMBL/GenBank/DDBJ databases">
        <authorList>
            <person name="Zhang T."/>
        </authorList>
    </citation>
    <scope>NUCLEOTIDE SEQUENCE</scope>
    <source>
        <strain evidence="10">HKST-UBA01</strain>
    </source>
</reference>
<dbReference type="Gene3D" id="2.60.120.1290">
    <property type="match status" value="1"/>
</dbReference>
<gene>
    <name evidence="10" type="ORF">KC729_12355</name>
</gene>
<dbReference type="InterPro" id="IPR050131">
    <property type="entry name" value="Peptidase_S8_subtilisin-like"/>
</dbReference>
<keyword evidence="4 6" id="KW-0720">Serine protease</keyword>
<proteinExistence type="inferred from homology"/>
<dbReference type="PANTHER" id="PTHR43806">
    <property type="entry name" value="PEPTIDASE S8"/>
    <property type="match status" value="1"/>
</dbReference>
<name>A0A956RPB5_UNCEI</name>
<organism evidence="10 11">
    <name type="scientific">Eiseniibacteriota bacterium</name>
    <dbReference type="NCBI Taxonomy" id="2212470"/>
    <lineage>
        <taxon>Bacteria</taxon>
        <taxon>Candidatus Eiseniibacteriota</taxon>
    </lineage>
</organism>
<dbReference type="Pfam" id="PF00082">
    <property type="entry name" value="Peptidase_S8"/>
    <property type="match status" value="2"/>
</dbReference>
<dbReference type="Pfam" id="PF00404">
    <property type="entry name" value="Dockerin_1"/>
    <property type="match status" value="1"/>
</dbReference>
<feature type="active site" description="Charge relay system" evidence="5 6">
    <location>
        <position position="92"/>
    </location>
</feature>
<evidence type="ECO:0000256" key="6">
    <source>
        <dbReference type="PROSITE-ProRule" id="PRU01240"/>
    </source>
</evidence>
<dbReference type="InterPro" id="IPR023828">
    <property type="entry name" value="Peptidase_S8_Ser-AS"/>
</dbReference>
<dbReference type="InterPro" id="IPR000209">
    <property type="entry name" value="Peptidase_S8/S53_dom"/>
</dbReference>
<dbReference type="GO" id="GO:0004252">
    <property type="term" value="F:serine-type endopeptidase activity"/>
    <property type="evidence" value="ECO:0007669"/>
    <property type="project" value="UniProtKB-UniRule"/>
</dbReference>
<dbReference type="Pfam" id="PF13860">
    <property type="entry name" value="FlgD_ig"/>
    <property type="match status" value="1"/>
</dbReference>
<keyword evidence="3 6" id="KW-0378">Hydrolase</keyword>
<dbReference type="InterPro" id="IPR036852">
    <property type="entry name" value="Peptidase_S8/S53_dom_sf"/>
</dbReference>
<comment type="similarity">
    <text evidence="1 6">Belongs to the peptidase S8 family.</text>
</comment>
<evidence type="ECO:0000256" key="2">
    <source>
        <dbReference type="ARBA" id="ARBA00022670"/>
    </source>
</evidence>
<dbReference type="InterPro" id="IPR026444">
    <property type="entry name" value="Secre_tail"/>
</dbReference>